<evidence type="ECO:0000313" key="3">
    <source>
        <dbReference type="Proteomes" id="UP000634004"/>
    </source>
</evidence>
<proteinExistence type="predicted"/>
<evidence type="ECO:0000313" key="2">
    <source>
        <dbReference type="EMBL" id="GHA97020.1"/>
    </source>
</evidence>
<dbReference type="Proteomes" id="UP000634004">
    <property type="component" value="Unassembled WGS sequence"/>
</dbReference>
<feature type="region of interest" description="Disordered" evidence="1">
    <location>
        <begin position="26"/>
        <end position="45"/>
    </location>
</feature>
<accession>A0A8J3G2U1</accession>
<name>A0A8J3G2U1_9PROT</name>
<feature type="compositionally biased region" description="Polar residues" evidence="1">
    <location>
        <begin position="35"/>
        <end position="45"/>
    </location>
</feature>
<reference evidence="2" key="2">
    <citation type="submission" date="2020-09" db="EMBL/GenBank/DDBJ databases">
        <authorList>
            <person name="Sun Q."/>
            <person name="Kim S."/>
        </authorList>
    </citation>
    <scope>NUCLEOTIDE SEQUENCE</scope>
    <source>
        <strain evidence="2">KCTC 32513</strain>
    </source>
</reference>
<gene>
    <name evidence="2" type="ORF">GCM10009069_20070</name>
</gene>
<protein>
    <submittedName>
        <fullName evidence="2">Uncharacterized protein</fullName>
    </submittedName>
</protein>
<keyword evidence="3" id="KW-1185">Reference proteome</keyword>
<dbReference type="AlphaFoldDB" id="A0A8J3G2U1"/>
<organism evidence="2 3">
    <name type="scientific">Algimonas arctica</name>
    <dbReference type="NCBI Taxonomy" id="1479486"/>
    <lineage>
        <taxon>Bacteria</taxon>
        <taxon>Pseudomonadati</taxon>
        <taxon>Pseudomonadota</taxon>
        <taxon>Alphaproteobacteria</taxon>
        <taxon>Maricaulales</taxon>
        <taxon>Robiginitomaculaceae</taxon>
        <taxon>Algimonas</taxon>
    </lineage>
</organism>
<dbReference type="EMBL" id="BMZH01000007">
    <property type="protein sequence ID" value="GHA97020.1"/>
    <property type="molecule type" value="Genomic_DNA"/>
</dbReference>
<comment type="caution">
    <text evidence="2">The sequence shown here is derived from an EMBL/GenBank/DDBJ whole genome shotgun (WGS) entry which is preliminary data.</text>
</comment>
<sequence>MLFRSLTLVGSALLFTACSSPDDMISGAEAPETEALTSSQPSQNEATTPLISIDFLSDDANRLLSACAFGDAVACDASQRNAKISNDGVFSRFHANCQGGDQDYCALLDGLVAAELRMRGVTPDTAGTGANGQMITPGGESYLCGDETFTMGFEAGAVFITDADGNAARLDLLDDRTADVMTFTNGRMTVFRSNDAVRFARGRRAAVTCDKS</sequence>
<dbReference type="RefSeq" id="WP_189498005.1">
    <property type="nucleotide sequence ID" value="NZ_BMZH01000007.1"/>
</dbReference>
<reference evidence="2" key="1">
    <citation type="journal article" date="2014" name="Int. J. Syst. Evol. Microbiol.">
        <title>Complete genome sequence of Corynebacterium casei LMG S-19264T (=DSM 44701T), isolated from a smear-ripened cheese.</title>
        <authorList>
            <consortium name="US DOE Joint Genome Institute (JGI-PGF)"/>
            <person name="Walter F."/>
            <person name="Albersmeier A."/>
            <person name="Kalinowski J."/>
            <person name="Ruckert C."/>
        </authorList>
    </citation>
    <scope>NUCLEOTIDE SEQUENCE</scope>
    <source>
        <strain evidence="2">KCTC 32513</strain>
    </source>
</reference>
<dbReference type="PROSITE" id="PS51257">
    <property type="entry name" value="PROKAR_LIPOPROTEIN"/>
    <property type="match status" value="1"/>
</dbReference>
<evidence type="ECO:0000256" key="1">
    <source>
        <dbReference type="SAM" id="MobiDB-lite"/>
    </source>
</evidence>